<name>A0A088E4G9_9CREN</name>
<accession>A0A088E4G9</accession>
<organism evidence="1 2">
    <name type="scientific">Metallosphaera sedula</name>
    <dbReference type="NCBI Taxonomy" id="43687"/>
    <lineage>
        <taxon>Archaea</taxon>
        <taxon>Thermoproteota</taxon>
        <taxon>Thermoprotei</taxon>
        <taxon>Sulfolobales</taxon>
        <taxon>Sulfolobaceae</taxon>
        <taxon>Metallosphaera</taxon>
    </lineage>
</organism>
<protein>
    <recommendedName>
        <fullName evidence="3">KEOPS complex Pcc1-like subunit</fullName>
    </recommendedName>
</protein>
<gene>
    <name evidence="1" type="ORF">HA72_0081</name>
</gene>
<dbReference type="OMA" id="WIYTILE"/>
<proteinExistence type="predicted"/>
<sequence>MITIDISLKPFNSGLRNLIKNSLIIEDIDKEFVSIVDDSILIKCDSVSRCRAIMNSYIFWIYSVLSTLNEVEQDGRKNSS</sequence>
<dbReference type="Proteomes" id="UP000029084">
    <property type="component" value="Chromosome"/>
</dbReference>
<evidence type="ECO:0008006" key="3">
    <source>
        <dbReference type="Google" id="ProtNLM"/>
    </source>
</evidence>
<dbReference type="EMBL" id="CP008822">
    <property type="protein sequence ID" value="AIM26245.1"/>
    <property type="molecule type" value="Genomic_DNA"/>
</dbReference>
<evidence type="ECO:0000313" key="2">
    <source>
        <dbReference type="Proteomes" id="UP000029084"/>
    </source>
</evidence>
<dbReference type="AlphaFoldDB" id="A0A088E4G9"/>
<reference evidence="1 2" key="1">
    <citation type="journal article" date="2014" name="J. Bacteriol.">
        <title>Role of an Archaeal PitA Transporter in the Copper and Arsenic Resistance of Metallosphaera sedula, an Extreme Thermoacidophile.</title>
        <authorList>
            <person name="McCarthy S."/>
            <person name="Ai C."/>
            <person name="Wheaton G."/>
            <person name="Tevatia R."/>
            <person name="Eckrich V."/>
            <person name="Kelly R."/>
            <person name="Blum P."/>
        </authorList>
    </citation>
    <scope>NUCLEOTIDE SEQUENCE [LARGE SCALE GENOMIC DNA]</scope>
    <source>
        <strain evidence="1 2">CuR1</strain>
    </source>
</reference>
<evidence type="ECO:0000313" key="1">
    <source>
        <dbReference type="EMBL" id="AIM26245.1"/>
    </source>
</evidence>